<keyword evidence="2" id="KW-1185">Reference proteome</keyword>
<dbReference type="Proteomes" id="UP000676194">
    <property type="component" value="Chromosome"/>
</dbReference>
<dbReference type="NCBIfam" id="TIGR02996">
    <property type="entry name" value="rpt_mate_G_obs"/>
    <property type="match status" value="1"/>
</dbReference>
<accession>A0A8E6B7E1</accession>
<proteinExistence type="predicted"/>
<dbReference type="InterPro" id="IPR014338">
    <property type="entry name" value="CHP02996_rpt-companion-dom"/>
</dbReference>
<dbReference type="RefSeq" id="WP_213497607.1">
    <property type="nucleotide sequence ID" value="NZ_CP074694.1"/>
</dbReference>
<organism evidence="1 2">
    <name type="scientific">Telmatocola sphagniphila</name>
    <dbReference type="NCBI Taxonomy" id="1123043"/>
    <lineage>
        <taxon>Bacteria</taxon>
        <taxon>Pseudomonadati</taxon>
        <taxon>Planctomycetota</taxon>
        <taxon>Planctomycetia</taxon>
        <taxon>Gemmatales</taxon>
        <taxon>Gemmataceae</taxon>
    </lineage>
</organism>
<dbReference type="AlphaFoldDB" id="A0A8E6B7E1"/>
<evidence type="ECO:0000313" key="2">
    <source>
        <dbReference type="Proteomes" id="UP000676194"/>
    </source>
</evidence>
<reference evidence="1" key="1">
    <citation type="submission" date="2021-05" db="EMBL/GenBank/DDBJ databases">
        <title>Complete genome sequence of the cellulolytic planctomycete Telmatocola sphagniphila SP2T and characterization of the first cellulase from planctomycetes.</title>
        <authorList>
            <person name="Rakitin A.L."/>
            <person name="Beletsky A.V."/>
            <person name="Naumoff D.G."/>
            <person name="Kulichevskaya I.S."/>
            <person name="Mardanov A.V."/>
            <person name="Ravin N.V."/>
            <person name="Dedysh S.N."/>
        </authorList>
    </citation>
    <scope>NUCLEOTIDE SEQUENCE</scope>
    <source>
        <strain evidence="1">SP2T</strain>
    </source>
</reference>
<sequence>MCEKENFLNLILQYPLDRGLRLVFADWLEENGEPYRAEFIRQMISNDLNWSEKPTRQTSRIYLDSLIRTLFQQKKSAFSRDLADIYYSNQLKIKSRVFVGTSSRSPSLLFDNGLVSEMRSTTTIFNKYAQSVFENEPITRVVITDKQPAVRSDGTSIWTYHPEFGDCIKFLPQYLWLFIEDEYAVHQSRGYYYREYPTKNKAIESLSRACVQFGRKLVGLPRLGWTS</sequence>
<dbReference type="EMBL" id="CP074694">
    <property type="protein sequence ID" value="QVL32717.1"/>
    <property type="molecule type" value="Genomic_DNA"/>
</dbReference>
<name>A0A8E6B7E1_9BACT</name>
<protein>
    <submittedName>
        <fullName evidence="1">TIGR02996 domain-containing protein</fullName>
    </submittedName>
</protein>
<evidence type="ECO:0000313" key="1">
    <source>
        <dbReference type="EMBL" id="QVL32717.1"/>
    </source>
</evidence>
<gene>
    <name evidence="1" type="ORF">KIH39_02005</name>
</gene>
<dbReference type="KEGG" id="tsph:KIH39_02005"/>